<evidence type="ECO:0000313" key="1">
    <source>
        <dbReference type="EMBL" id="AGK70467.1"/>
    </source>
</evidence>
<organism evidence="1 2">
    <name type="scientific">Streptococcus cristatus AS 1.3089</name>
    <dbReference type="NCBI Taxonomy" id="1302863"/>
    <lineage>
        <taxon>Bacteria</taxon>
        <taxon>Bacillati</taxon>
        <taxon>Bacillota</taxon>
        <taxon>Bacilli</taxon>
        <taxon>Lactobacillales</taxon>
        <taxon>Streptococcaceae</taxon>
        <taxon>Streptococcus</taxon>
    </lineage>
</organism>
<name>A0ABM5NI92_STRCR</name>
<dbReference type="EMBL" id="CP004409">
    <property type="protein sequence ID" value="AGK70467.1"/>
    <property type="molecule type" value="Genomic_DNA"/>
</dbReference>
<accession>A0ABM5NI92</accession>
<gene>
    <name evidence="1" type="ORF">I872_01740</name>
</gene>
<evidence type="ECO:0000313" key="2">
    <source>
        <dbReference type="Proteomes" id="UP000013306"/>
    </source>
</evidence>
<dbReference type="Proteomes" id="UP000013306">
    <property type="component" value="Chromosome"/>
</dbReference>
<protein>
    <submittedName>
        <fullName evidence="1">Uncharacterized protein</fullName>
    </submittedName>
</protein>
<dbReference type="RefSeq" id="WP_015604456.1">
    <property type="nucleotide sequence ID" value="NC_021175.1"/>
</dbReference>
<reference evidence="1 2" key="1">
    <citation type="journal article" date="2013" name="Genome Announc.">
        <title>Complete Genome Sequence of an Oral Commensal, Streptococcus oligofermentans Strain AS 1.3089.</title>
        <authorList>
            <person name="Tong H."/>
            <person name="Shang N."/>
            <person name="Liu L."/>
            <person name="Wang X."/>
            <person name="Cai J."/>
            <person name="Dong X."/>
        </authorList>
    </citation>
    <scope>NUCLEOTIDE SEQUENCE [LARGE SCALE GENOMIC DNA]</scope>
    <source>
        <strain evidence="1 2">AS 1.3089</strain>
    </source>
</reference>
<keyword evidence="2" id="KW-1185">Reference proteome</keyword>
<proteinExistence type="predicted"/>
<sequence length="84" mass="9937">MYSELRKEKHQRYLQNLDNWMIQTENNKVEIFLKIIKKFVENPESVELVLNSAFGSDCQIQEEFVDNNGKIQEGSLIFGEKNKK</sequence>